<proteinExistence type="predicted"/>
<evidence type="ECO:0000313" key="2">
    <source>
        <dbReference type="EnsemblMetazoa" id="XP_050506148.1"/>
    </source>
</evidence>
<dbReference type="RefSeq" id="XP_050506148.1">
    <property type="nucleotide sequence ID" value="XM_050650191.1"/>
</dbReference>
<evidence type="ECO:0000256" key="1">
    <source>
        <dbReference type="SAM" id="MobiDB-lite"/>
    </source>
</evidence>
<organism evidence="2 3">
    <name type="scientific">Diabrotica virgifera virgifera</name>
    <name type="common">western corn rootworm</name>
    <dbReference type="NCBI Taxonomy" id="50390"/>
    <lineage>
        <taxon>Eukaryota</taxon>
        <taxon>Metazoa</taxon>
        <taxon>Ecdysozoa</taxon>
        <taxon>Arthropoda</taxon>
        <taxon>Hexapoda</taxon>
        <taxon>Insecta</taxon>
        <taxon>Pterygota</taxon>
        <taxon>Neoptera</taxon>
        <taxon>Endopterygota</taxon>
        <taxon>Coleoptera</taxon>
        <taxon>Polyphaga</taxon>
        <taxon>Cucujiformia</taxon>
        <taxon>Chrysomeloidea</taxon>
        <taxon>Chrysomelidae</taxon>
        <taxon>Galerucinae</taxon>
        <taxon>Diabroticina</taxon>
        <taxon>Diabroticites</taxon>
        <taxon>Diabrotica</taxon>
    </lineage>
</organism>
<evidence type="ECO:0000313" key="3">
    <source>
        <dbReference type="Proteomes" id="UP001652700"/>
    </source>
</evidence>
<feature type="compositionally biased region" description="Acidic residues" evidence="1">
    <location>
        <begin position="221"/>
        <end position="238"/>
    </location>
</feature>
<feature type="compositionally biased region" description="Low complexity" evidence="1">
    <location>
        <begin position="190"/>
        <end position="200"/>
    </location>
</feature>
<dbReference type="GeneID" id="126884256"/>
<feature type="compositionally biased region" description="Basic and acidic residues" evidence="1">
    <location>
        <begin position="129"/>
        <end position="153"/>
    </location>
</feature>
<protein>
    <submittedName>
        <fullName evidence="2">Uncharacterized protein</fullName>
    </submittedName>
</protein>
<reference evidence="2" key="1">
    <citation type="submission" date="2025-05" db="UniProtKB">
        <authorList>
            <consortium name="EnsemblMetazoa"/>
        </authorList>
    </citation>
    <scope>IDENTIFICATION</scope>
</reference>
<dbReference type="Proteomes" id="UP001652700">
    <property type="component" value="Unplaced"/>
</dbReference>
<feature type="region of interest" description="Disordered" evidence="1">
    <location>
        <begin position="129"/>
        <end position="238"/>
    </location>
</feature>
<dbReference type="EnsemblMetazoa" id="XM_050650191.1">
    <property type="protein sequence ID" value="XP_050506148.1"/>
    <property type="gene ID" value="LOC126884256"/>
</dbReference>
<sequence length="238" mass="26477">MMKILGVYGVVVVMFLSFSGSSGYFFDDLMEEQNDDTALVESTIREARAVRPQSIHDLLKPGVKEAYLHTYGDEPGADGNVQGFLKKTNDKGDDGYKHFDSYHKKDADKFGFEVHSEYGKLNKADIDTTSGRKEATSNKDNADETKKSYKVVEDPESNSQYYGDYEGEGESEKYADSESNAEAEEEEESSPYSSLYSNSDAESDGESSEDGEKSSYTSSADDGDEESESYTNEEEEEE</sequence>
<accession>A0ABM5K7I5</accession>
<feature type="compositionally biased region" description="Acidic residues" evidence="1">
    <location>
        <begin position="179"/>
        <end position="189"/>
    </location>
</feature>
<name>A0ABM5K7I5_DIAVI</name>
<keyword evidence="3" id="KW-1185">Reference proteome</keyword>